<keyword evidence="1" id="KW-0472">Membrane</keyword>
<dbReference type="Proteomes" id="UP000187486">
    <property type="component" value="Unassembled WGS sequence"/>
</dbReference>
<proteinExistence type="predicted"/>
<organism evidence="2 3">
    <name type="scientific">Amycolatopsis coloradensis</name>
    <dbReference type="NCBI Taxonomy" id="76021"/>
    <lineage>
        <taxon>Bacteria</taxon>
        <taxon>Bacillati</taxon>
        <taxon>Actinomycetota</taxon>
        <taxon>Actinomycetes</taxon>
        <taxon>Pseudonocardiales</taxon>
        <taxon>Pseudonocardiaceae</taxon>
        <taxon>Amycolatopsis</taxon>
    </lineage>
</organism>
<keyword evidence="1" id="KW-1133">Transmembrane helix</keyword>
<evidence type="ECO:0000313" key="2">
    <source>
        <dbReference type="EMBL" id="OLZ43458.1"/>
    </source>
</evidence>
<dbReference type="AlphaFoldDB" id="A0A1R0KEH8"/>
<protein>
    <submittedName>
        <fullName evidence="2">Uncharacterized protein</fullName>
    </submittedName>
</protein>
<evidence type="ECO:0000256" key="1">
    <source>
        <dbReference type="SAM" id="Phobius"/>
    </source>
</evidence>
<keyword evidence="3" id="KW-1185">Reference proteome</keyword>
<dbReference type="EMBL" id="MQUQ01000034">
    <property type="protein sequence ID" value="OLZ43458.1"/>
    <property type="molecule type" value="Genomic_DNA"/>
</dbReference>
<gene>
    <name evidence="2" type="ORF">BS329_39285</name>
</gene>
<accession>A0A1R0KEH8</accession>
<name>A0A1R0KEH8_9PSEU</name>
<keyword evidence="1" id="KW-0812">Transmembrane</keyword>
<dbReference type="RefSeq" id="WP_076168403.1">
    <property type="nucleotide sequence ID" value="NZ_JBEZVB010000007.1"/>
</dbReference>
<reference evidence="2 3" key="1">
    <citation type="submission" date="2016-01" db="EMBL/GenBank/DDBJ databases">
        <title>Amycolatopsis coloradensis genome sequencing and assembly.</title>
        <authorList>
            <person name="Mayilraj S."/>
        </authorList>
    </citation>
    <scope>NUCLEOTIDE SEQUENCE [LARGE SCALE GENOMIC DNA]</scope>
    <source>
        <strain evidence="2 3">DSM 44225</strain>
    </source>
</reference>
<comment type="caution">
    <text evidence="2">The sequence shown here is derived from an EMBL/GenBank/DDBJ whole genome shotgun (WGS) entry which is preliminary data.</text>
</comment>
<feature type="transmembrane region" description="Helical" evidence="1">
    <location>
        <begin position="39"/>
        <end position="60"/>
    </location>
</feature>
<evidence type="ECO:0000313" key="3">
    <source>
        <dbReference type="Proteomes" id="UP000187486"/>
    </source>
</evidence>
<sequence length="92" mass="9925">MPALPAAPRVLRRRLLALGDTLTIGMGLGYLAHQYREALVANSGAIGLGVVVVIGGSVLLRASVRALRRAGLRVDRIFSDELDDRPSPRPRR</sequence>